<dbReference type="Gene3D" id="1.25.40.10">
    <property type="entry name" value="Tetratricopeptide repeat domain"/>
    <property type="match status" value="2"/>
</dbReference>
<dbReference type="InterPro" id="IPR027417">
    <property type="entry name" value="P-loop_NTPase"/>
</dbReference>
<dbReference type="InterPro" id="IPR019734">
    <property type="entry name" value="TPR_rpt"/>
</dbReference>
<dbReference type="Pfam" id="PF13181">
    <property type="entry name" value="TPR_8"/>
    <property type="match status" value="2"/>
</dbReference>
<dbReference type="InterPro" id="IPR005158">
    <property type="entry name" value="BTAD"/>
</dbReference>
<dbReference type="PROSITE" id="PS50005">
    <property type="entry name" value="TPR"/>
    <property type="match status" value="1"/>
</dbReference>
<dbReference type="SUPFAM" id="SSF52540">
    <property type="entry name" value="P-loop containing nucleoside triphosphate hydrolases"/>
    <property type="match status" value="1"/>
</dbReference>
<dbReference type="PANTHER" id="PTHR16305">
    <property type="entry name" value="TESTICULAR SOLUBLE ADENYLYL CYCLASE"/>
    <property type="match status" value="1"/>
</dbReference>
<sequence>MFWPDLEHISANKNLRNAIYHLKNLFDKDIFTNENGILAINPTIPVIINDDPLRGNILQGFFIKNCPDFEIFLEDYKRGHSLAIYTGLKEDFIQSLDQSNQEKALKCFFALKKINPYDEDIVRLMMRFYHKRNEIEKCISLYKDLERVLHDDLSVEPNLELKNYCRNILLEKKYRPPKSAKYFYGRKNELGKIQNFYLNFSNGLRHSSIILFAPIGCGKTALLNHYLNTTINKENILIHFTCFEVEKNTQLRILELIMYKLVSATGTNINSLPENCRYLLSHVLPQIFNNFVYDFHFSEADTSQFFSQYKIEETLSEFFQFMLQKYKLFLVIDDLQFCDLSSLSFIARILCPVFKERLLCLFAAREENHKDIIRYFKNLIMENDMEVIHIGNFSKEDVSNILQDILDIKDHSPSDSLYDSTNGNPLFLMEVIQNMRSNNTSQNYKFLTLLEEKVEKLDALEKTVLSISSLFFDFINYDIISGIINLDVIKTLEVFESLVNQGFIKEEISANKIKLKFSHEKFREYIYQKQPLVKRMSLHGKIADYIADHMLGDTFNSYLTDSMIYHYKLAGHNVKYLEYKLKVSGQIVCSGNDLPELLTPITQSYIEELEREINENTVTPQMKFEFYLLKGCFLIRTCRYREGLDNLNYVIKYDSDYYHLWIAYRHLVLYSVQILDKQNMREHTLSSLRLLRKWPDELKKAEILKFFALSEMHNLHFENAQKVLQRSLDIFQHAKSNSNTVNNIACIYNYMGYEARHKGEYEKTIPYYEKAIEICSNGGIIYGLPLYYMNLGQAFYKLGDIDKAKKYFTISNSLHYKIDNPLSKSLTNAYLALICFQAEEYRQSEEYLSQAIEISKVLDNLYENAYLYKIICLIKHQIERNKSAQVLFDSIIPENYNYYLILAQSTFKQLHLEREMEDIFRS</sequence>
<accession>A0A3G1KQW4</accession>
<dbReference type="KEGG" id="fwa:DCMF_08665"/>
<dbReference type="SMART" id="SM00028">
    <property type="entry name" value="TPR"/>
    <property type="match status" value="4"/>
</dbReference>
<name>A0A3G1KQW4_FORW1</name>
<proteinExistence type="predicted"/>
<dbReference type="Proteomes" id="UP000323521">
    <property type="component" value="Chromosome"/>
</dbReference>
<dbReference type="EMBL" id="CP017634">
    <property type="protein sequence ID" value="ATW24836.1"/>
    <property type="molecule type" value="Genomic_DNA"/>
</dbReference>
<dbReference type="Pfam" id="PF03704">
    <property type="entry name" value="BTAD"/>
    <property type="match status" value="1"/>
</dbReference>
<dbReference type="InterPro" id="IPR011990">
    <property type="entry name" value="TPR-like_helical_dom_sf"/>
</dbReference>
<dbReference type="OrthoDB" id="190810at2"/>
<evidence type="ECO:0000256" key="1">
    <source>
        <dbReference type="ARBA" id="ARBA00022741"/>
    </source>
</evidence>
<evidence type="ECO:0000256" key="2">
    <source>
        <dbReference type="ARBA" id="ARBA00022840"/>
    </source>
</evidence>
<keyword evidence="2" id="KW-0067">ATP-binding</keyword>
<evidence type="ECO:0000313" key="6">
    <source>
        <dbReference type="Proteomes" id="UP000323521"/>
    </source>
</evidence>
<dbReference type="GO" id="GO:0005524">
    <property type="term" value="F:ATP binding"/>
    <property type="evidence" value="ECO:0007669"/>
    <property type="project" value="UniProtKB-KW"/>
</dbReference>
<feature type="repeat" description="TPR" evidence="3">
    <location>
        <begin position="745"/>
        <end position="778"/>
    </location>
</feature>
<dbReference type="GO" id="GO:0005737">
    <property type="term" value="C:cytoplasm"/>
    <property type="evidence" value="ECO:0007669"/>
    <property type="project" value="TreeGrafter"/>
</dbReference>
<dbReference type="SUPFAM" id="SSF48452">
    <property type="entry name" value="TPR-like"/>
    <property type="match status" value="2"/>
</dbReference>
<dbReference type="Gene3D" id="3.40.50.300">
    <property type="entry name" value="P-loop containing nucleotide triphosphate hydrolases"/>
    <property type="match status" value="1"/>
</dbReference>
<reference evidence="5 6" key="1">
    <citation type="submission" date="2016-10" db="EMBL/GenBank/DDBJ databases">
        <title>Complete Genome Sequence of Peptococcaceae strain DCMF.</title>
        <authorList>
            <person name="Edwards R.J."/>
            <person name="Holland S.I."/>
            <person name="Deshpande N.P."/>
            <person name="Wong Y.K."/>
            <person name="Ertan H."/>
            <person name="Manefield M."/>
            <person name="Russell T.L."/>
            <person name="Lee M.J."/>
        </authorList>
    </citation>
    <scope>NUCLEOTIDE SEQUENCE [LARGE SCALE GENOMIC DNA]</scope>
    <source>
        <strain evidence="5 6">DCMF</strain>
    </source>
</reference>
<dbReference type="PANTHER" id="PTHR16305:SF28">
    <property type="entry name" value="GUANYLATE CYCLASE DOMAIN-CONTAINING PROTEIN"/>
    <property type="match status" value="1"/>
</dbReference>
<evidence type="ECO:0000256" key="3">
    <source>
        <dbReference type="PROSITE-ProRule" id="PRU00339"/>
    </source>
</evidence>
<keyword evidence="6" id="KW-1185">Reference proteome</keyword>
<evidence type="ECO:0000259" key="4">
    <source>
        <dbReference type="Pfam" id="PF03704"/>
    </source>
</evidence>
<keyword evidence="1" id="KW-0547">Nucleotide-binding</keyword>
<feature type="domain" description="Bacterial transcriptional activator" evidence="4">
    <location>
        <begin position="101"/>
        <end position="169"/>
    </location>
</feature>
<keyword evidence="3" id="KW-0802">TPR repeat</keyword>
<evidence type="ECO:0000313" key="5">
    <source>
        <dbReference type="EMBL" id="ATW24836.1"/>
    </source>
</evidence>
<protein>
    <recommendedName>
        <fullName evidence="4">Bacterial transcriptional activator domain-containing protein</fullName>
    </recommendedName>
</protein>
<gene>
    <name evidence="5" type="ORF">DCMF_08665</name>
</gene>
<organism evidence="5 6">
    <name type="scientific">Formimonas warabiya</name>
    <dbReference type="NCBI Taxonomy" id="1761012"/>
    <lineage>
        <taxon>Bacteria</taxon>
        <taxon>Bacillati</taxon>
        <taxon>Bacillota</taxon>
        <taxon>Clostridia</taxon>
        <taxon>Eubacteriales</taxon>
        <taxon>Peptococcaceae</taxon>
        <taxon>Candidatus Formimonas</taxon>
    </lineage>
</organism>
<dbReference type="GO" id="GO:0004016">
    <property type="term" value="F:adenylate cyclase activity"/>
    <property type="evidence" value="ECO:0007669"/>
    <property type="project" value="TreeGrafter"/>
</dbReference>
<dbReference type="AlphaFoldDB" id="A0A3G1KQW4"/>